<dbReference type="PANTHER" id="PTHR21844">
    <property type="entry name" value="AKT1 SUBSTRATE 1 PROTEIN"/>
    <property type="match status" value="1"/>
</dbReference>
<proteinExistence type="predicted"/>
<dbReference type="WBParaSite" id="nRc.2.0.1.t41875-RA">
    <property type="protein sequence ID" value="nRc.2.0.1.t41875-RA"/>
    <property type="gene ID" value="nRc.2.0.1.g41875"/>
</dbReference>
<dbReference type="InterPro" id="IPR026682">
    <property type="entry name" value="AKT1S1"/>
</dbReference>
<protein>
    <submittedName>
        <fullName evidence="2">Uncharacterized protein</fullName>
    </submittedName>
</protein>
<sequence length="568" mass="63708">MLVSCNCFNVGIRIHELCNENSDCAPEDRIDLDLDKERLSDTFFSSVNKDQLALASTEMCLDGSGKAEKLSAFVEKRVVNSWSINRCLLCETDVYASSILFPGRVCVNTCLILDDFEIMLRKNLPNYSRAYDIVIPLLNQKQEQNEEVLLPPILVHSVGQAITRHLRKERHETEQRIQAYAEAERSKFEKYKTKAKAEEAALLRVMAHKAFSSAPFSLLVNSSDNDSNSNDRPESLSTPLDDFYYDSGVPVSPVSLLSTGGPYSPNPTALVAGQQMPKVAESDWQAPTIDAGQFLDEQGFDGSQVQSLGEFIFMRTGCRFATHLDIQSSTICTKRKRHSGGKGRPPSLNDRWYKQQLHEVFSLDEQEDDVVMEPVIDSREQFDENYAADASSDSDSFQQINAVRIKTDAADEDVVRRKTSFLCRSLPVAIINNKAPVAPVSDDFIETKNDAAVFDEVPEPNCDSDNVNLVENMMALSRSLRPRDDPETLFGNRPNRRRFRSSVEPPAPPLDPIIFTKSFCGALEFVALVNITCCIWKMIKTSSAWENDRDKTGIPSSAIISDFLIYFQ</sequence>
<accession>A0A915KWG5</accession>
<evidence type="ECO:0000313" key="1">
    <source>
        <dbReference type="Proteomes" id="UP000887565"/>
    </source>
</evidence>
<name>A0A915KWG5_ROMCU</name>
<dbReference type="AlphaFoldDB" id="A0A915KWG5"/>
<dbReference type="GO" id="GO:0048011">
    <property type="term" value="P:neurotrophin TRK receptor signaling pathway"/>
    <property type="evidence" value="ECO:0007669"/>
    <property type="project" value="InterPro"/>
</dbReference>
<dbReference type="PANTHER" id="PTHR21844:SF2">
    <property type="entry name" value="PROLINE-RICH AKT1 SUBSTRATE 1"/>
    <property type="match status" value="1"/>
</dbReference>
<evidence type="ECO:0000313" key="2">
    <source>
        <dbReference type="WBParaSite" id="nRc.2.0.1.t41875-RA"/>
    </source>
</evidence>
<dbReference type="Proteomes" id="UP000887565">
    <property type="component" value="Unplaced"/>
</dbReference>
<organism evidence="1 2">
    <name type="scientific">Romanomermis culicivorax</name>
    <name type="common">Nematode worm</name>
    <dbReference type="NCBI Taxonomy" id="13658"/>
    <lineage>
        <taxon>Eukaryota</taxon>
        <taxon>Metazoa</taxon>
        <taxon>Ecdysozoa</taxon>
        <taxon>Nematoda</taxon>
        <taxon>Enoplea</taxon>
        <taxon>Dorylaimia</taxon>
        <taxon>Mermithida</taxon>
        <taxon>Mermithoidea</taxon>
        <taxon>Mermithidae</taxon>
        <taxon>Romanomermis</taxon>
    </lineage>
</organism>
<dbReference type="GO" id="GO:0005737">
    <property type="term" value="C:cytoplasm"/>
    <property type="evidence" value="ECO:0007669"/>
    <property type="project" value="TreeGrafter"/>
</dbReference>
<reference evidence="2" key="1">
    <citation type="submission" date="2022-11" db="UniProtKB">
        <authorList>
            <consortium name="WormBaseParasite"/>
        </authorList>
    </citation>
    <scope>IDENTIFICATION</scope>
</reference>
<dbReference type="GO" id="GO:0032007">
    <property type="term" value="P:negative regulation of TOR signaling"/>
    <property type="evidence" value="ECO:0007669"/>
    <property type="project" value="InterPro"/>
</dbReference>
<keyword evidence="1" id="KW-1185">Reference proteome</keyword>